<protein>
    <submittedName>
        <fullName evidence="1">Uncharacterized protein</fullName>
    </submittedName>
</protein>
<dbReference type="EMBL" id="CP107567">
    <property type="protein sequence ID" value="UYQ63181.1"/>
    <property type="molecule type" value="Genomic_DNA"/>
</dbReference>
<reference evidence="1" key="1">
    <citation type="submission" date="2022-10" db="EMBL/GenBank/DDBJ databases">
        <title>Cytochrome P450 Catalyzes Benzene Ring Formation in the Biosynthesis of Trialkyl-Substituted Aromatic Polyketides.</title>
        <authorList>
            <person name="Zhao E."/>
            <person name="Ge H."/>
        </authorList>
    </citation>
    <scope>NUCLEOTIDE SEQUENCE</scope>
    <source>
        <strain evidence="1">NA0869</strain>
    </source>
</reference>
<name>A0ABY6I853_STRPE</name>
<proteinExistence type="predicted"/>
<gene>
    <name evidence="1" type="ORF">OGH68_18030</name>
</gene>
<organism evidence="1 2">
    <name type="scientific">Streptomyces peucetius</name>
    <dbReference type="NCBI Taxonomy" id="1950"/>
    <lineage>
        <taxon>Bacteria</taxon>
        <taxon>Bacillati</taxon>
        <taxon>Actinomycetota</taxon>
        <taxon>Actinomycetes</taxon>
        <taxon>Kitasatosporales</taxon>
        <taxon>Streptomycetaceae</taxon>
        <taxon>Streptomyces</taxon>
    </lineage>
</organism>
<accession>A0ABY6I853</accession>
<keyword evidence="2" id="KW-1185">Reference proteome</keyword>
<dbReference type="Proteomes" id="UP001163878">
    <property type="component" value="Chromosome"/>
</dbReference>
<dbReference type="RefSeq" id="WP_264245240.1">
    <property type="nucleotide sequence ID" value="NZ_CP107567.1"/>
</dbReference>
<evidence type="ECO:0000313" key="2">
    <source>
        <dbReference type="Proteomes" id="UP001163878"/>
    </source>
</evidence>
<evidence type="ECO:0000313" key="1">
    <source>
        <dbReference type="EMBL" id="UYQ63181.1"/>
    </source>
</evidence>
<sequence length="110" mass="11881">MTRDRLAAALALNGSGSAREARTLLLDGADFTWLSDGHKTISAHRFWDTWSWRLEVMRDTGVTPRSGLAEAVDQLRAAGDTQTHLATIVGTGGRFTVFLSADLATCIACM</sequence>